<dbReference type="STRING" id="1038014.SAMN04487910_3443"/>
<organism evidence="3 4">
    <name type="scientific">Aquimarina amphilecti</name>
    <dbReference type="NCBI Taxonomy" id="1038014"/>
    <lineage>
        <taxon>Bacteria</taxon>
        <taxon>Pseudomonadati</taxon>
        <taxon>Bacteroidota</taxon>
        <taxon>Flavobacteriia</taxon>
        <taxon>Flavobacteriales</taxon>
        <taxon>Flavobacteriaceae</taxon>
        <taxon>Aquimarina</taxon>
    </lineage>
</organism>
<dbReference type="Pfam" id="PF01661">
    <property type="entry name" value="Macro"/>
    <property type="match status" value="1"/>
</dbReference>
<dbReference type="OrthoDB" id="9780211at2"/>
<evidence type="ECO:0000259" key="2">
    <source>
        <dbReference type="PROSITE" id="PS51154"/>
    </source>
</evidence>
<dbReference type="Proteomes" id="UP000198521">
    <property type="component" value="Unassembled WGS sequence"/>
</dbReference>
<protein>
    <submittedName>
        <fullName evidence="3">O-acetyl-ADP-ribose deacetylase (Regulator of RNase III), contains Macro domain</fullName>
    </submittedName>
</protein>
<sequence length="158" mass="17701">MKQITYIKGDATVPQAKGTKLIVHICNNIGGWGKGFVVAISKRWPEPEKAYREWHRNRAKNDFELGSIQVIQVSNDKYVGNIVAQQGIKTGSKGVPIRYEAVKTCLEKISIEAKKLNASIHMPRIGCGLAGGKWTEIEPLVEQTLLEKDLDVYVYDFD</sequence>
<reference evidence="3 4" key="1">
    <citation type="submission" date="2016-10" db="EMBL/GenBank/DDBJ databases">
        <authorList>
            <person name="de Groot N.N."/>
        </authorList>
    </citation>
    <scope>NUCLEOTIDE SEQUENCE [LARGE SCALE GENOMIC DNA]</scope>
    <source>
        <strain evidence="3 4">DSM 25232</strain>
    </source>
</reference>
<feature type="domain" description="Macro" evidence="2">
    <location>
        <begin position="1"/>
        <end position="158"/>
    </location>
</feature>
<dbReference type="AlphaFoldDB" id="A0A1H7THN1"/>
<dbReference type="PANTHER" id="PTHR12521">
    <property type="entry name" value="PROTEIN C6ORF130"/>
    <property type="match status" value="1"/>
</dbReference>
<dbReference type="PROSITE" id="PS51154">
    <property type="entry name" value="MACRO"/>
    <property type="match status" value="1"/>
</dbReference>
<dbReference type="SUPFAM" id="SSF52949">
    <property type="entry name" value="Macro domain-like"/>
    <property type="match status" value="1"/>
</dbReference>
<dbReference type="GO" id="GO:0140291">
    <property type="term" value="P:peptidyl-glutamate ADP-deribosylation"/>
    <property type="evidence" value="ECO:0007669"/>
    <property type="project" value="TreeGrafter"/>
</dbReference>
<dbReference type="InterPro" id="IPR050892">
    <property type="entry name" value="ADP-ribose_metab_enzymes"/>
</dbReference>
<dbReference type="Gene3D" id="3.40.220.10">
    <property type="entry name" value="Leucine Aminopeptidase, subunit E, domain 1"/>
    <property type="match status" value="1"/>
</dbReference>
<evidence type="ECO:0000313" key="3">
    <source>
        <dbReference type="EMBL" id="SEL84321.1"/>
    </source>
</evidence>
<dbReference type="RefSeq" id="WP_091410978.1">
    <property type="nucleotide sequence ID" value="NZ_FOAB01000006.1"/>
</dbReference>
<dbReference type="CDD" id="cd02901">
    <property type="entry name" value="Macro_Poa1p-like"/>
    <property type="match status" value="1"/>
</dbReference>
<proteinExistence type="predicted"/>
<comment type="catalytic activity">
    <reaction evidence="1">
        <text>an N-(ADP-alpha-D-ribosyl)-thymidine in DNA + H2O = a thymidine in DNA + ADP-D-ribose</text>
        <dbReference type="Rhea" id="RHEA:71655"/>
        <dbReference type="Rhea" id="RHEA-COMP:13556"/>
        <dbReference type="Rhea" id="RHEA-COMP:18051"/>
        <dbReference type="ChEBI" id="CHEBI:15377"/>
        <dbReference type="ChEBI" id="CHEBI:57967"/>
        <dbReference type="ChEBI" id="CHEBI:137386"/>
        <dbReference type="ChEBI" id="CHEBI:191199"/>
    </reaction>
    <physiologicalReaction direction="left-to-right" evidence="1">
        <dbReference type="Rhea" id="RHEA:71656"/>
    </physiologicalReaction>
</comment>
<dbReference type="InterPro" id="IPR043472">
    <property type="entry name" value="Macro_dom-like"/>
</dbReference>
<accession>A0A1H7THN1</accession>
<dbReference type="SMART" id="SM00506">
    <property type="entry name" value="A1pp"/>
    <property type="match status" value="1"/>
</dbReference>
<gene>
    <name evidence="3" type="ORF">SAMN04487910_3443</name>
</gene>
<dbReference type="InterPro" id="IPR002589">
    <property type="entry name" value="Macro_dom"/>
</dbReference>
<evidence type="ECO:0000256" key="1">
    <source>
        <dbReference type="ARBA" id="ARBA00035885"/>
    </source>
</evidence>
<dbReference type="EMBL" id="FOAB01000006">
    <property type="protein sequence ID" value="SEL84321.1"/>
    <property type="molecule type" value="Genomic_DNA"/>
</dbReference>
<evidence type="ECO:0000313" key="4">
    <source>
        <dbReference type="Proteomes" id="UP000198521"/>
    </source>
</evidence>
<dbReference type="PANTHER" id="PTHR12521:SF0">
    <property type="entry name" value="ADP-RIBOSE GLYCOHYDROLASE OARD1"/>
    <property type="match status" value="1"/>
</dbReference>
<name>A0A1H7THN1_AQUAM</name>
<keyword evidence="4" id="KW-1185">Reference proteome</keyword>